<keyword evidence="1" id="KW-0805">Transcription regulation</keyword>
<dbReference type="EMBL" id="JADBGQ010000002">
    <property type="protein sequence ID" value="KAG5408322.1"/>
    <property type="molecule type" value="Genomic_DNA"/>
</dbReference>
<protein>
    <recommendedName>
        <fullName evidence="6">NAC domain-containing protein</fullName>
    </recommendedName>
</protein>
<evidence type="ECO:0000256" key="5">
    <source>
        <dbReference type="SAM" id="MobiDB-lite"/>
    </source>
</evidence>
<evidence type="ECO:0000313" key="8">
    <source>
        <dbReference type="Proteomes" id="UP000823674"/>
    </source>
</evidence>
<comment type="caution">
    <text evidence="7">The sequence shown here is derived from an EMBL/GenBank/DDBJ whole genome shotgun (WGS) entry which is preliminary data.</text>
</comment>
<keyword evidence="8" id="KW-1185">Reference proteome</keyword>
<evidence type="ECO:0000313" key="7">
    <source>
        <dbReference type="EMBL" id="KAG5408322.1"/>
    </source>
</evidence>
<dbReference type="SUPFAM" id="SSF101941">
    <property type="entry name" value="NAC domain"/>
    <property type="match status" value="1"/>
</dbReference>
<dbReference type="PANTHER" id="PTHR31744:SF210">
    <property type="entry name" value="NAC DOMAIN-CONTAINING PROTEIN 86-LIKE"/>
    <property type="match status" value="1"/>
</dbReference>
<feature type="region of interest" description="Disordered" evidence="5">
    <location>
        <begin position="166"/>
        <end position="187"/>
    </location>
</feature>
<sequence length="310" mass="36022">MTDQVLPAASEAVLPIATGRLFTPGFRFRPTDEELISYYLKMKVQGKPMFLDAIGEVDVYKHDPSDLPEHSRLMKTKHQEWFFFTTPPEKHGKRENNKGYWIQKGEDKKIKRGDNQLIGMVKRLLFNRGCAPNGQRTYWVIREYRLVDDGHGLKTDAYVLCRVSHNQSSRPPRGNINAPFSEQECGRDDDDEKKIQQESNSGSKILFDLNELPREFDDNNDACIPHSALNKEPFIHYRRKRQTKSSVAAEMLEESEPEPVDSTMMVPTSSYTELKQQMAMERERYKLETNALRTEIEELKKKNSNKWQCS</sequence>
<feature type="domain" description="NAC" evidence="6">
    <location>
        <begin position="22"/>
        <end position="166"/>
    </location>
</feature>
<dbReference type="Proteomes" id="UP000823674">
    <property type="component" value="Chromosome A02"/>
</dbReference>
<accession>A0ABQ7NBQ8</accession>
<dbReference type="Pfam" id="PF02365">
    <property type="entry name" value="NAM"/>
    <property type="match status" value="1"/>
</dbReference>
<keyword evidence="3" id="KW-0804">Transcription</keyword>
<dbReference type="Gene3D" id="2.170.150.80">
    <property type="entry name" value="NAC domain"/>
    <property type="match status" value="1"/>
</dbReference>
<dbReference type="InterPro" id="IPR036093">
    <property type="entry name" value="NAC_dom_sf"/>
</dbReference>
<reference evidence="7 8" key="1">
    <citation type="submission" date="2021-03" db="EMBL/GenBank/DDBJ databases">
        <authorList>
            <person name="King G.J."/>
            <person name="Bancroft I."/>
            <person name="Baten A."/>
            <person name="Bloomfield J."/>
            <person name="Borpatragohain P."/>
            <person name="He Z."/>
            <person name="Irish N."/>
            <person name="Irwin J."/>
            <person name="Liu K."/>
            <person name="Mauleon R.P."/>
            <person name="Moore J."/>
            <person name="Morris R."/>
            <person name="Ostergaard L."/>
            <person name="Wang B."/>
            <person name="Wells R."/>
        </authorList>
    </citation>
    <scope>NUCLEOTIDE SEQUENCE [LARGE SCALE GENOMIC DNA]</scope>
    <source>
        <strain evidence="7">R-o-18</strain>
        <tissue evidence="7">Leaf</tissue>
    </source>
</reference>
<evidence type="ECO:0000256" key="1">
    <source>
        <dbReference type="ARBA" id="ARBA00023015"/>
    </source>
</evidence>
<proteinExistence type="predicted"/>
<keyword evidence="2" id="KW-0238">DNA-binding</keyword>
<evidence type="ECO:0000256" key="2">
    <source>
        <dbReference type="ARBA" id="ARBA00023125"/>
    </source>
</evidence>
<dbReference type="PROSITE" id="PS51005">
    <property type="entry name" value="NAC"/>
    <property type="match status" value="1"/>
</dbReference>
<dbReference type="InterPro" id="IPR003441">
    <property type="entry name" value="NAC-dom"/>
</dbReference>
<gene>
    <name evidence="7" type="primary">A02p004440.1_BraROA</name>
    <name evidence="7" type="ORF">IGI04_004641</name>
</gene>
<name>A0ABQ7NBQ8_BRACM</name>
<evidence type="ECO:0000256" key="4">
    <source>
        <dbReference type="ARBA" id="ARBA00023242"/>
    </source>
</evidence>
<evidence type="ECO:0000256" key="3">
    <source>
        <dbReference type="ARBA" id="ARBA00023163"/>
    </source>
</evidence>
<evidence type="ECO:0000259" key="6">
    <source>
        <dbReference type="PROSITE" id="PS51005"/>
    </source>
</evidence>
<dbReference type="PANTHER" id="PTHR31744">
    <property type="entry name" value="PROTEIN CUP-SHAPED COTYLEDON 2-RELATED"/>
    <property type="match status" value="1"/>
</dbReference>
<keyword evidence="4" id="KW-0539">Nucleus</keyword>
<organism evidence="7 8">
    <name type="scientific">Brassica rapa subsp. trilocularis</name>
    <dbReference type="NCBI Taxonomy" id="1813537"/>
    <lineage>
        <taxon>Eukaryota</taxon>
        <taxon>Viridiplantae</taxon>
        <taxon>Streptophyta</taxon>
        <taxon>Embryophyta</taxon>
        <taxon>Tracheophyta</taxon>
        <taxon>Spermatophyta</taxon>
        <taxon>Magnoliopsida</taxon>
        <taxon>eudicotyledons</taxon>
        <taxon>Gunneridae</taxon>
        <taxon>Pentapetalae</taxon>
        <taxon>rosids</taxon>
        <taxon>malvids</taxon>
        <taxon>Brassicales</taxon>
        <taxon>Brassicaceae</taxon>
        <taxon>Brassiceae</taxon>
        <taxon>Brassica</taxon>
    </lineage>
</organism>